<dbReference type="InterPro" id="IPR018656">
    <property type="entry name" value="DUF2087"/>
</dbReference>
<dbReference type="Proteomes" id="UP001601058">
    <property type="component" value="Unassembled WGS sequence"/>
</dbReference>
<evidence type="ECO:0000313" key="2">
    <source>
        <dbReference type="EMBL" id="MFE8697005.1"/>
    </source>
</evidence>
<organism evidence="2 3">
    <name type="scientific">Cytobacillus mangrovibacter</name>
    <dbReference type="NCBI Taxonomy" id="3299024"/>
    <lineage>
        <taxon>Bacteria</taxon>
        <taxon>Bacillati</taxon>
        <taxon>Bacillota</taxon>
        <taxon>Bacilli</taxon>
        <taxon>Bacillales</taxon>
        <taxon>Bacillaceae</taxon>
        <taxon>Cytobacillus</taxon>
    </lineage>
</organism>
<dbReference type="EMBL" id="JBIACJ010000005">
    <property type="protein sequence ID" value="MFE8697005.1"/>
    <property type="molecule type" value="Genomic_DNA"/>
</dbReference>
<gene>
    <name evidence="2" type="ORF">ACFYKT_11730</name>
</gene>
<name>A0ABW6K208_9BACI</name>
<evidence type="ECO:0000259" key="1">
    <source>
        <dbReference type="Pfam" id="PF09860"/>
    </source>
</evidence>
<keyword evidence="3" id="KW-1185">Reference proteome</keyword>
<comment type="caution">
    <text evidence="2">The sequence shown here is derived from an EMBL/GenBank/DDBJ whole genome shotgun (WGS) entry which is preliminary data.</text>
</comment>
<dbReference type="RefSeq" id="WP_389219656.1">
    <property type="nucleotide sequence ID" value="NZ_JBIACJ010000005.1"/>
</dbReference>
<protein>
    <submittedName>
        <fullName evidence="2">DUF2087 domain-containing protein</fullName>
    </submittedName>
</protein>
<feature type="domain" description="DUF2087" evidence="1">
    <location>
        <begin position="26"/>
        <end position="93"/>
    </location>
</feature>
<sequence length="100" mass="11926">MYINKFTITAEERNKTIAAFFKEGVLRELPSKEKRKIIILLELIKQFECGVTYSEKEVNERLSSIFADFAILRRYLVDYQLLERSKDCRDYWVNEALADH</sequence>
<evidence type="ECO:0000313" key="3">
    <source>
        <dbReference type="Proteomes" id="UP001601058"/>
    </source>
</evidence>
<dbReference type="Pfam" id="PF09860">
    <property type="entry name" value="DUF2087"/>
    <property type="match status" value="1"/>
</dbReference>
<proteinExistence type="predicted"/>
<accession>A0ABW6K208</accession>
<reference evidence="2 3" key="1">
    <citation type="submission" date="2024-08" db="EMBL/GenBank/DDBJ databases">
        <title>Two novel Cytobacillus novel species.</title>
        <authorList>
            <person name="Liu G."/>
        </authorList>
    </citation>
    <scope>NUCLEOTIDE SEQUENCE [LARGE SCALE GENOMIC DNA]</scope>
    <source>
        <strain evidence="2 3">FJAT-53684</strain>
    </source>
</reference>